<feature type="transmembrane region" description="Helical" evidence="4">
    <location>
        <begin position="275"/>
        <end position="294"/>
    </location>
</feature>
<dbReference type="InterPro" id="IPR036259">
    <property type="entry name" value="MFS_trans_sf"/>
</dbReference>
<keyword evidence="4" id="KW-1133">Transmembrane helix</keyword>
<accession>A0A6A7A1K7</accession>
<feature type="region of interest" description="Disordered" evidence="3">
    <location>
        <begin position="1"/>
        <end position="49"/>
    </location>
</feature>
<feature type="compositionally biased region" description="Low complexity" evidence="3">
    <location>
        <begin position="34"/>
        <end position="45"/>
    </location>
</feature>
<dbReference type="AlphaFoldDB" id="A0A6A7A1K7"/>
<feature type="transmembrane region" description="Helical" evidence="4">
    <location>
        <begin position="383"/>
        <end position="410"/>
    </location>
</feature>
<gene>
    <name evidence="5" type="ORF">CC86DRAFT_466028</name>
</gene>
<feature type="transmembrane region" description="Helical" evidence="4">
    <location>
        <begin position="159"/>
        <end position="177"/>
    </location>
</feature>
<dbReference type="OrthoDB" id="6509908at2759"/>
<feature type="transmembrane region" description="Helical" evidence="4">
    <location>
        <begin position="56"/>
        <end position="76"/>
    </location>
</feature>
<evidence type="ECO:0000256" key="2">
    <source>
        <dbReference type="ARBA" id="ARBA00006727"/>
    </source>
</evidence>
<protein>
    <submittedName>
        <fullName evidence="5">MFS general substrate transporter</fullName>
    </submittedName>
</protein>
<evidence type="ECO:0000313" key="6">
    <source>
        <dbReference type="Proteomes" id="UP000799424"/>
    </source>
</evidence>
<evidence type="ECO:0000256" key="1">
    <source>
        <dbReference type="ARBA" id="ARBA00004141"/>
    </source>
</evidence>
<dbReference type="GO" id="GO:0016020">
    <property type="term" value="C:membrane"/>
    <property type="evidence" value="ECO:0007669"/>
    <property type="project" value="UniProtKB-SubCell"/>
</dbReference>
<dbReference type="GO" id="GO:0022857">
    <property type="term" value="F:transmembrane transporter activity"/>
    <property type="evidence" value="ECO:0007669"/>
    <property type="project" value="InterPro"/>
</dbReference>
<feature type="transmembrane region" description="Helical" evidence="4">
    <location>
        <begin position="431"/>
        <end position="452"/>
    </location>
</feature>
<feature type="compositionally biased region" description="Polar residues" evidence="3">
    <location>
        <begin position="15"/>
        <end position="33"/>
    </location>
</feature>
<feature type="transmembrane region" description="Helical" evidence="4">
    <location>
        <begin position="464"/>
        <end position="483"/>
    </location>
</feature>
<feature type="region of interest" description="Disordered" evidence="3">
    <location>
        <begin position="507"/>
        <end position="549"/>
    </location>
</feature>
<name>A0A6A7A1K7_9PLEO</name>
<evidence type="ECO:0000256" key="3">
    <source>
        <dbReference type="SAM" id="MobiDB-lite"/>
    </source>
</evidence>
<dbReference type="PANTHER" id="PTHR11360:SF234">
    <property type="entry name" value="MFS-TYPE TRANSPORTER DBAD-RELATED"/>
    <property type="match status" value="1"/>
</dbReference>
<reference evidence="5" key="1">
    <citation type="journal article" date="2020" name="Stud. Mycol.">
        <title>101 Dothideomycetes genomes: a test case for predicting lifestyles and emergence of pathogens.</title>
        <authorList>
            <person name="Haridas S."/>
            <person name="Albert R."/>
            <person name="Binder M."/>
            <person name="Bloem J."/>
            <person name="Labutti K."/>
            <person name="Salamov A."/>
            <person name="Andreopoulos B."/>
            <person name="Baker S."/>
            <person name="Barry K."/>
            <person name="Bills G."/>
            <person name="Bluhm B."/>
            <person name="Cannon C."/>
            <person name="Castanera R."/>
            <person name="Culley D."/>
            <person name="Daum C."/>
            <person name="Ezra D."/>
            <person name="Gonzalez J."/>
            <person name="Henrissat B."/>
            <person name="Kuo A."/>
            <person name="Liang C."/>
            <person name="Lipzen A."/>
            <person name="Lutzoni F."/>
            <person name="Magnuson J."/>
            <person name="Mondo S."/>
            <person name="Nolan M."/>
            <person name="Ohm R."/>
            <person name="Pangilinan J."/>
            <person name="Park H.-J."/>
            <person name="Ramirez L."/>
            <person name="Alfaro M."/>
            <person name="Sun H."/>
            <person name="Tritt A."/>
            <person name="Yoshinaga Y."/>
            <person name="Zwiers L.-H."/>
            <person name="Turgeon B."/>
            <person name="Goodwin S."/>
            <person name="Spatafora J."/>
            <person name="Crous P."/>
            <person name="Grigoriev I."/>
        </authorList>
    </citation>
    <scope>NUCLEOTIDE SEQUENCE</scope>
    <source>
        <strain evidence="5">CBS 113818</strain>
    </source>
</reference>
<feature type="transmembrane region" description="Helical" evidence="4">
    <location>
        <begin position="129"/>
        <end position="147"/>
    </location>
</feature>
<dbReference type="Pfam" id="PF07690">
    <property type="entry name" value="MFS_1"/>
    <property type="match status" value="1"/>
</dbReference>
<proteinExistence type="inferred from homology"/>
<feature type="compositionally biased region" description="Basic and acidic residues" evidence="3">
    <location>
        <begin position="538"/>
        <end position="549"/>
    </location>
</feature>
<dbReference type="InterPro" id="IPR011701">
    <property type="entry name" value="MFS"/>
</dbReference>
<comment type="subcellular location">
    <subcellularLocation>
        <location evidence="1">Membrane</location>
        <topology evidence="1">Multi-pass membrane protein</topology>
    </subcellularLocation>
</comment>
<dbReference type="PANTHER" id="PTHR11360">
    <property type="entry name" value="MONOCARBOXYLATE TRANSPORTER"/>
    <property type="match status" value="1"/>
</dbReference>
<evidence type="ECO:0000256" key="4">
    <source>
        <dbReference type="SAM" id="Phobius"/>
    </source>
</evidence>
<organism evidence="5 6">
    <name type="scientific">Ophiobolus disseminans</name>
    <dbReference type="NCBI Taxonomy" id="1469910"/>
    <lineage>
        <taxon>Eukaryota</taxon>
        <taxon>Fungi</taxon>
        <taxon>Dikarya</taxon>
        <taxon>Ascomycota</taxon>
        <taxon>Pezizomycotina</taxon>
        <taxon>Dothideomycetes</taxon>
        <taxon>Pleosporomycetidae</taxon>
        <taxon>Pleosporales</taxon>
        <taxon>Pleosporineae</taxon>
        <taxon>Phaeosphaeriaceae</taxon>
        <taxon>Ophiobolus</taxon>
    </lineage>
</organism>
<feature type="transmembrane region" description="Helical" evidence="4">
    <location>
        <begin position="197"/>
        <end position="218"/>
    </location>
</feature>
<feature type="transmembrane region" description="Helical" evidence="4">
    <location>
        <begin position="358"/>
        <end position="377"/>
    </location>
</feature>
<keyword evidence="6" id="KW-1185">Reference proteome</keyword>
<dbReference type="EMBL" id="MU006224">
    <property type="protein sequence ID" value="KAF2827210.1"/>
    <property type="molecule type" value="Genomic_DNA"/>
</dbReference>
<comment type="similarity">
    <text evidence="2">Belongs to the major facilitator superfamily. Monocarboxylate porter (TC 2.A.1.13) family.</text>
</comment>
<dbReference type="SUPFAM" id="SSF103473">
    <property type="entry name" value="MFS general substrate transporter"/>
    <property type="match status" value="1"/>
</dbReference>
<keyword evidence="4" id="KW-0812">Transmembrane</keyword>
<feature type="compositionally biased region" description="Basic and acidic residues" evidence="3">
    <location>
        <begin position="1"/>
        <end position="13"/>
    </location>
</feature>
<dbReference type="InterPro" id="IPR050327">
    <property type="entry name" value="Proton-linked_MCT"/>
</dbReference>
<sequence length="549" mass="60672">MTYSFDKDSRKGSEVSLQLSNTPTEAGSVRNMQPSRSSPRPSVDSSMDEPDWPQSWRAYACLLGCFFLMFNSWGLVNAYGTWSSYYVGHSLRNTDQLQLNLIGSTQSFLVLLLSNPVGRLLDAGYARHVIGFGSICVPLGLFLLSVVHPSDVGARANFGTIWALQGLVVGLGMAPFFVSSSQVASTWFPKRRGLAVGYVACGASIAGVVYPTMLRYLIEALDFNRAVRCVAGLTTLTCIYSFIFATPNPDHDHHAPQKWASKRTWFDTDVKTNKAFWWFTAAVAFMFFGFYPVFFNVEEWAAFHGYGTRNRAGQQPAPNGEDNAPIETFWLLTIMNGSSTVGRLILAHFSDKVGSLNMHGAAQITCSLLVLVLWPLASSESAAIAFCVVFGLFSGTVIGCPPASISNILNCTYTTSDTKHFAKKKLGHWTGMMYSFAAIPALTGPVIAGHLISKYQSYLTLQMWSGFCLFLSFVCMVLTRWYLPCEDGEMVRTKLARMIGRHLQSDREKGYKSDIGSPDRLSQAPTRVPSEMPSRQMSSEKVHQPERMA</sequence>
<keyword evidence="4" id="KW-0472">Membrane</keyword>
<dbReference type="Gene3D" id="1.20.1250.20">
    <property type="entry name" value="MFS general substrate transporter like domains"/>
    <property type="match status" value="2"/>
</dbReference>
<evidence type="ECO:0000313" key="5">
    <source>
        <dbReference type="EMBL" id="KAF2827210.1"/>
    </source>
</evidence>
<dbReference type="Proteomes" id="UP000799424">
    <property type="component" value="Unassembled WGS sequence"/>
</dbReference>